<reference evidence="3" key="1">
    <citation type="submission" date="2022-11" db="EMBL/GenBank/DDBJ databases">
        <authorList>
            <person name="Petersen C."/>
        </authorList>
    </citation>
    <scope>NUCLEOTIDE SEQUENCE</scope>
    <source>
        <strain evidence="3">IBT 29864</strain>
    </source>
</reference>
<evidence type="ECO:0000313" key="3">
    <source>
        <dbReference type="EMBL" id="KAJ5381281.1"/>
    </source>
</evidence>
<name>A0A9W9VJ29_9EURO</name>
<dbReference type="PANTHER" id="PTHR37013">
    <property type="entry name" value="INTEGRAL MEMBRANE PROTEIN (AFU_ORTHOLOGUE AFUA_1G05950)-RELATED"/>
    <property type="match status" value="1"/>
</dbReference>
<accession>A0A9W9VJ29</accession>
<keyword evidence="1" id="KW-1133">Transmembrane helix</keyword>
<dbReference type="Proteomes" id="UP001147782">
    <property type="component" value="Unassembled WGS sequence"/>
</dbReference>
<protein>
    <recommendedName>
        <fullName evidence="2">DUF7703 domain-containing protein</fullName>
    </recommendedName>
</protein>
<evidence type="ECO:0000259" key="2">
    <source>
        <dbReference type="Pfam" id="PF24802"/>
    </source>
</evidence>
<keyword evidence="4" id="KW-1185">Reference proteome</keyword>
<reference evidence="3" key="2">
    <citation type="journal article" date="2023" name="IMA Fungus">
        <title>Comparative genomic study of the Penicillium genus elucidates a diverse pangenome and 15 lateral gene transfer events.</title>
        <authorList>
            <person name="Petersen C."/>
            <person name="Sorensen T."/>
            <person name="Nielsen M.R."/>
            <person name="Sondergaard T.E."/>
            <person name="Sorensen J.L."/>
            <person name="Fitzpatrick D.A."/>
            <person name="Frisvad J.C."/>
            <person name="Nielsen K.L."/>
        </authorList>
    </citation>
    <scope>NUCLEOTIDE SEQUENCE</scope>
    <source>
        <strain evidence="3">IBT 29864</strain>
    </source>
</reference>
<dbReference type="RefSeq" id="XP_056558852.1">
    <property type="nucleotide sequence ID" value="XM_056696640.1"/>
</dbReference>
<dbReference type="OrthoDB" id="405906at2759"/>
<organism evidence="3 4">
    <name type="scientific">Penicillium cataractarum</name>
    <dbReference type="NCBI Taxonomy" id="2100454"/>
    <lineage>
        <taxon>Eukaryota</taxon>
        <taxon>Fungi</taxon>
        <taxon>Dikarya</taxon>
        <taxon>Ascomycota</taxon>
        <taxon>Pezizomycotina</taxon>
        <taxon>Eurotiomycetes</taxon>
        <taxon>Eurotiomycetidae</taxon>
        <taxon>Eurotiales</taxon>
        <taxon>Aspergillaceae</taxon>
        <taxon>Penicillium</taxon>
    </lineage>
</organism>
<evidence type="ECO:0000256" key="1">
    <source>
        <dbReference type="SAM" id="Phobius"/>
    </source>
</evidence>
<feature type="transmembrane region" description="Helical" evidence="1">
    <location>
        <begin position="84"/>
        <end position="107"/>
    </location>
</feature>
<proteinExistence type="predicted"/>
<comment type="caution">
    <text evidence="3">The sequence shown here is derived from an EMBL/GenBank/DDBJ whole genome shotgun (WGS) entry which is preliminary data.</text>
</comment>
<keyword evidence="1" id="KW-0472">Membrane</keyword>
<dbReference type="AlphaFoldDB" id="A0A9W9VJ29"/>
<feature type="transmembrane region" description="Helical" evidence="1">
    <location>
        <begin position="202"/>
        <end position="228"/>
    </location>
</feature>
<feature type="transmembrane region" description="Helical" evidence="1">
    <location>
        <begin position="119"/>
        <end position="143"/>
    </location>
</feature>
<sequence length="268" mass="30288">MVVCEAPVQGIVGAYTGNSFAVQASIASLLSCALYSAIELIILVFSTFKRYRGLYFWSLLASASLGVIPDALGLLLKYFELAPIWVPVTLSTAGWAIMVTGQSLVLYSRLHLVVFDRRILHFVLGMIIFDAIVMQIPQIIASYGAVYVCNLHFQSFFNKWEKVQLTVFFVQEVIISSFFIVQTTRLMRMYPTQSTRRANIMYQLLAINMIIIIMDISLLTLEFTGYFITQTVLKCFFYTVKLKLEIAVLSRLASFVQAHYQLECSGLS</sequence>
<evidence type="ECO:0000313" key="4">
    <source>
        <dbReference type="Proteomes" id="UP001147782"/>
    </source>
</evidence>
<feature type="transmembrane region" description="Helical" evidence="1">
    <location>
        <begin position="20"/>
        <end position="42"/>
    </location>
</feature>
<dbReference type="EMBL" id="JAPZBS010000002">
    <property type="protein sequence ID" value="KAJ5381281.1"/>
    <property type="molecule type" value="Genomic_DNA"/>
</dbReference>
<keyword evidence="1" id="KW-0812">Transmembrane</keyword>
<dbReference type="InterPro" id="IPR056120">
    <property type="entry name" value="DUF7703"/>
</dbReference>
<feature type="transmembrane region" description="Helical" evidence="1">
    <location>
        <begin position="163"/>
        <end position="181"/>
    </location>
</feature>
<feature type="domain" description="DUF7703" evidence="2">
    <location>
        <begin position="27"/>
        <end position="258"/>
    </location>
</feature>
<dbReference type="Pfam" id="PF24802">
    <property type="entry name" value="DUF7703"/>
    <property type="match status" value="1"/>
</dbReference>
<gene>
    <name evidence="3" type="ORF">N7496_003709</name>
</gene>
<feature type="transmembrane region" description="Helical" evidence="1">
    <location>
        <begin position="54"/>
        <end position="78"/>
    </location>
</feature>
<dbReference type="GeneID" id="81435817"/>
<dbReference type="PANTHER" id="PTHR37013:SF3">
    <property type="entry name" value="INTEGRAL MEMBRANE PROTEIN (AFU_ORTHOLOGUE AFUA_1G05950)"/>
    <property type="match status" value="1"/>
</dbReference>